<evidence type="ECO:0000256" key="4">
    <source>
        <dbReference type="ARBA" id="ARBA00023797"/>
    </source>
</evidence>
<evidence type="ECO:0000256" key="2">
    <source>
        <dbReference type="ARBA" id="ARBA00022643"/>
    </source>
</evidence>
<evidence type="ECO:0000256" key="5">
    <source>
        <dbReference type="SAM" id="Phobius"/>
    </source>
</evidence>
<feature type="domain" description="FAD-binding FR-type" evidence="7">
    <location>
        <begin position="239"/>
        <end position="402"/>
    </location>
</feature>
<comment type="caution">
    <text evidence="8">The sequence shown here is derived from an EMBL/GenBank/DDBJ whole genome shotgun (WGS) entry which is preliminary data.</text>
</comment>
<dbReference type="SUPFAM" id="SSF63380">
    <property type="entry name" value="Riboflavin synthase domain-like"/>
    <property type="match status" value="1"/>
</dbReference>
<feature type="transmembrane region" description="Helical" evidence="5">
    <location>
        <begin position="45"/>
        <end position="63"/>
    </location>
</feature>
<evidence type="ECO:0000259" key="7">
    <source>
        <dbReference type="PROSITE" id="PS51384"/>
    </source>
</evidence>
<protein>
    <recommendedName>
        <fullName evidence="4">NADPH--hemoprotein reductase</fullName>
        <ecNumber evidence="4">1.6.2.4</ecNumber>
    </recommendedName>
</protein>
<dbReference type="RefSeq" id="WP_263541308.1">
    <property type="nucleotide sequence ID" value="NZ_JAOVZO020000020.1"/>
</dbReference>
<reference evidence="8" key="1">
    <citation type="submission" date="2023-02" db="EMBL/GenBank/DDBJ databases">
        <title>Tahibacter soli sp. nov. isolated from soil.</title>
        <authorList>
            <person name="Baek J.H."/>
            <person name="Lee J.K."/>
            <person name="Choi D.G."/>
            <person name="Jeon C.O."/>
        </authorList>
    </citation>
    <scope>NUCLEOTIDE SEQUENCE</scope>
    <source>
        <strain evidence="8">BL</strain>
    </source>
</reference>
<dbReference type="GO" id="GO:0005829">
    <property type="term" value="C:cytosol"/>
    <property type="evidence" value="ECO:0007669"/>
    <property type="project" value="TreeGrafter"/>
</dbReference>
<evidence type="ECO:0000313" key="8">
    <source>
        <dbReference type="EMBL" id="MDC8015761.1"/>
    </source>
</evidence>
<dbReference type="Gene3D" id="2.40.30.10">
    <property type="entry name" value="Translation factors"/>
    <property type="match status" value="1"/>
</dbReference>
<organism evidence="8 9">
    <name type="scientific">Tahibacter soli</name>
    <dbReference type="NCBI Taxonomy" id="2983605"/>
    <lineage>
        <taxon>Bacteria</taxon>
        <taxon>Pseudomonadati</taxon>
        <taxon>Pseudomonadota</taxon>
        <taxon>Gammaproteobacteria</taxon>
        <taxon>Lysobacterales</taxon>
        <taxon>Rhodanobacteraceae</taxon>
        <taxon>Tahibacter</taxon>
    </lineage>
</organism>
<dbReference type="Gene3D" id="1.20.990.10">
    <property type="entry name" value="NADPH-cytochrome p450 Reductase, Chain A, domain 3"/>
    <property type="match status" value="1"/>
</dbReference>
<name>A0A9X4BK46_9GAMM</name>
<dbReference type="GO" id="GO:0003958">
    <property type="term" value="F:NADPH-hemoprotein reductase activity"/>
    <property type="evidence" value="ECO:0007669"/>
    <property type="project" value="UniProtKB-EC"/>
</dbReference>
<dbReference type="Pfam" id="PF00258">
    <property type="entry name" value="Flavodoxin_1"/>
    <property type="match status" value="1"/>
</dbReference>
<gene>
    <name evidence="8" type="ORF">OD750_024805</name>
</gene>
<keyword evidence="3" id="KW-0813">Transport</keyword>
<evidence type="ECO:0000313" key="9">
    <source>
        <dbReference type="Proteomes" id="UP001139971"/>
    </source>
</evidence>
<dbReference type="EMBL" id="JAOVZO020000020">
    <property type="protein sequence ID" value="MDC8015761.1"/>
    <property type="molecule type" value="Genomic_DNA"/>
</dbReference>
<dbReference type="InterPro" id="IPR001094">
    <property type="entry name" value="Flavdoxin-like"/>
</dbReference>
<dbReference type="PRINTS" id="PR00371">
    <property type="entry name" value="FPNCR"/>
</dbReference>
<dbReference type="SUPFAM" id="SSF52218">
    <property type="entry name" value="Flavoproteins"/>
    <property type="match status" value="1"/>
</dbReference>
<keyword evidence="5" id="KW-1133">Transmembrane helix</keyword>
<evidence type="ECO:0000256" key="1">
    <source>
        <dbReference type="ARBA" id="ARBA00022630"/>
    </source>
</evidence>
<accession>A0A9X4BK46</accession>
<proteinExistence type="predicted"/>
<dbReference type="InterPro" id="IPR039261">
    <property type="entry name" value="FNR_nucleotide-bd"/>
</dbReference>
<dbReference type="PRINTS" id="PR00369">
    <property type="entry name" value="FLAVODOXIN"/>
</dbReference>
<dbReference type="InterPro" id="IPR029039">
    <property type="entry name" value="Flavoprotein-like_sf"/>
</dbReference>
<dbReference type="Pfam" id="PF00175">
    <property type="entry name" value="NAD_binding_1"/>
    <property type="match status" value="1"/>
</dbReference>
<evidence type="ECO:0000256" key="3">
    <source>
        <dbReference type="ARBA" id="ARBA00022982"/>
    </source>
</evidence>
<evidence type="ECO:0000259" key="6">
    <source>
        <dbReference type="PROSITE" id="PS50902"/>
    </source>
</evidence>
<dbReference type="InterPro" id="IPR023173">
    <property type="entry name" value="NADPH_Cyt_P450_Rdtase_alpha"/>
</dbReference>
<dbReference type="SUPFAM" id="SSF52343">
    <property type="entry name" value="Ferredoxin reductase-like, C-terminal NADP-linked domain"/>
    <property type="match status" value="1"/>
</dbReference>
<dbReference type="InterPro" id="IPR008254">
    <property type="entry name" value="Flavodoxin/NO_synth"/>
</dbReference>
<dbReference type="PANTHER" id="PTHR19384:SF17">
    <property type="entry name" value="NADPH--CYTOCHROME P450 REDUCTASE"/>
    <property type="match status" value="1"/>
</dbReference>
<keyword evidence="5" id="KW-0812">Transmembrane</keyword>
<keyword evidence="9" id="KW-1185">Reference proteome</keyword>
<dbReference type="Proteomes" id="UP001139971">
    <property type="component" value="Unassembled WGS sequence"/>
</dbReference>
<dbReference type="InterPro" id="IPR001433">
    <property type="entry name" value="OxRdtase_FAD/NAD-bd"/>
</dbReference>
<dbReference type="CDD" id="cd06200">
    <property type="entry name" value="SiR_like1"/>
    <property type="match status" value="1"/>
</dbReference>
<keyword evidence="5" id="KW-0472">Membrane</keyword>
<keyword evidence="1" id="KW-0285">Flavoprotein</keyword>
<dbReference type="GO" id="GO:0050660">
    <property type="term" value="F:flavin adenine dinucleotide binding"/>
    <property type="evidence" value="ECO:0007669"/>
    <property type="project" value="TreeGrafter"/>
</dbReference>
<dbReference type="PROSITE" id="PS51384">
    <property type="entry name" value="FAD_FR"/>
    <property type="match status" value="1"/>
</dbReference>
<dbReference type="InterPro" id="IPR017927">
    <property type="entry name" value="FAD-bd_FR_type"/>
</dbReference>
<keyword evidence="3" id="KW-0249">Electron transport</keyword>
<dbReference type="EC" id="1.6.2.4" evidence="4"/>
<dbReference type="Gene3D" id="3.40.50.80">
    <property type="entry name" value="Nucleotide-binding domain of ferredoxin-NADP reductase (FNR) module"/>
    <property type="match status" value="1"/>
</dbReference>
<sequence length="541" mass="58507">MKRSRFSMPDAATFGNAAVLVALAAAFAWLALVQREVIVWTDPGARRLVGAALCVAIYAGLCWRGARRRARREAQAALANAPAGANPILVAFASQTGFAEQLAVRTAQSLRAAGAAVRLESLAALNAEDLAGVERALFVVSTYGEGDPPDLASAFARRSMSRDVPLPNLHYGLLALGDRDYVHFCGFGHALDRWLRHQGARPLFDLVEVDNGDAGALRHWQHQVGVLSGATDEADWAAPRYASWRLAERRLLNAGSRGGPCFHVALVPPDSADLQWDAGDVAEIGPRNAPADVDALLAAIGVAGSTLVEGETLRARLMRSRLPETAPTARDWRERVSALEPLAHREYSIASLPADGALHLVVRQWRRPDGRLGIGAGWLTEHVPVGGVVDVRLRKNTNFHAPPDARPMILVGNGTGLAGLRALIKARVAAGRRRNWLLFGEREAAVDFLYGDELRAWHAQGDLERLDLAFSRDQAERVYVQHKLAQAGDALRAWVDDGAAIYVCGSLEGMAPGVHAVLVDTLGAERVEQLVAQGRYRRDVY</sequence>
<keyword evidence="2" id="KW-0288">FMN</keyword>
<dbReference type="AlphaFoldDB" id="A0A9X4BK46"/>
<dbReference type="PANTHER" id="PTHR19384">
    <property type="entry name" value="NITRIC OXIDE SYNTHASE-RELATED"/>
    <property type="match status" value="1"/>
</dbReference>
<feature type="domain" description="Flavodoxin-like" evidence="6">
    <location>
        <begin position="88"/>
        <end position="225"/>
    </location>
</feature>
<dbReference type="GO" id="GO:0010181">
    <property type="term" value="F:FMN binding"/>
    <property type="evidence" value="ECO:0007669"/>
    <property type="project" value="InterPro"/>
</dbReference>
<dbReference type="InterPro" id="IPR017938">
    <property type="entry name" value="Riboflavin_synthase-like_b-brl"/>
</dbReference>
<dbReference type="PROSITE" id="PS50902">
    <property type="entry name" value="FLAVODOXIN_LIKE"/>
    <property type="match status" value="1"/>
</dbReference>
<dbReference type="Gene3D" id="3.40.50.360">
    <property type="match status" value="1"/>
</dbReference>
<dbReference type="InterPro" id="IPR001709">
    <property type="entry name" value="Flavoprot_Pyr_Nucl_cyt_Rdtase"/>
</dbReference>